<evidence type="ECO:0000256" key="2">
    <source>
        <dbReference type="ARBA" id="ARBA00004442"/>
    </source>
</evidence>
<dbReference type="InterPro" id="IPR012334">
    <property type="entry name" value="Pectin_lyas_fold"/>
</dbReference>
<dbReference type="NCBIfam" id="TIGR01376">
    <property type="entry name" value="POMP_repeat"/>
    <property type="match status" value="1"/>
</dbReference>
<name>A0ABV7J7N3_9GAMM</name>
<dbReference type="Pfam" id="PF02415">
    <property type="entry name" value="Chlam_PMP"/>
    <property type="match status" value="1"/>
</dbReference>
<dbReference type="InterPro" id="IPR011050">
    <property type="entry name" value="Pectin_lyase_fold/virulence"/>
</dbReference>
<evidence type="ECO:0000256" key="9">
    <source>
        <dbReference type="SAM" id="SignalP"/>
    </source>
</evidence>
<evidence type="ECO:0000313" key="10">
    <source>
        <dbReference type="EMBL" id="MFC3192944.1"/>
    </source>
</evidence>
<gene>
    <name evidence="10" type="ORF">ACFODZ_01695</name>
</gene>
<keyword evidence="7" id="KW-0998">Cell outer membrane</keyword>
<evidence type="ECO:0000256" key="5">
    <source>
        <dbReference type="ARBA" id="ARBA00022729"/>
    </source>
</evidence>
<keyword evidence="5 9" id="KW-0732">Signal</keyword>
<dbReference type="Gene3D" id="2.160.20.10">
    <property type="entry name" value="Single-stranded right-handed beta-helix, Pectin lyase-like"/>
    <property type="match status" value="1"/>
</dbReference>
<dbReference type="EMBL" id="JBHRTS010000001">
    <property type="protein sequence ID" value="MFC3192944.1"/>
    <property type="molecule type" value="Genomic_DNA"/>
</dbReference>
<comment type="subcellular location">
    <subcellularLocation>
        <location evidence="1">Cell envelope</location>
    </subcellularLocation>
    <subcellularLocation>
        <location evidence="2">Cell outer membrane</location>
    </subcellularLocation>
    <subcellularLocation>
        <location evidence="3">Secreted</location>
    </subcellularLocation>
</comment>
<accession>A0ABV7J7N3</accession>
<organism evidence="10 11">
    <name type="scientific">Marinicella sediminis</name>
    <dbReference type="NCBI Taxonomy" id="1792834"/>
    <lineage>
        <taxon>Bacteria</taxon>
        <taxon>Pseudomonadati</taxon>
        <taxon>Pseudomonadota</taxon>
        <taxon>Gammaproteobacteria</taxon>
        <taxon>Lysobacterales</taxon>
        <taxon>Marinicellaceae</taxon>
        <taxon>Marinicella</taxon>
    </lineage>
</organism>
<reference evidence="11" key="1">
    <citation type="journal article" date="2019" name="Int. J. Syst. Evol. Microbiol.">
        <title>The Global Catalogue of Microorganisms (GCM) 10K type strain sequencing project: providing services to taxonomists for standard genome sequencing and annotation.</title>
        <authorList>
            <consortium name="The Broad Institute Genomics Platform"/>
            <consortium name="The Broad Institute Genome Sequencing Center for Infectious Disease"/>
            <person name="Wu L."/>
            <person name="Ma J."/>
        </authorList>
    </citation>
    <scope>NUCLEOTIDE SEQUENCE [LARGE SCALE GENOMIC DNA]</scope>
    <source>
        <strain evidence="11">KCTC 42953</strain>
    </source>
</reference>
<evidence type="ECO:0000256" key="8">
    <source>
        <dbReference type="SAM" id="MobiDB-lite"/>
    </source>
</evidence>
<keyword evidence="11" id="KW-1185">Reference proteome</keyword>
<evidence type="ECO:0000313" key="11">
    <source>
        <dbReference type="Proteomes" id="UP001595533"/>
    </source>
</evidence>
<evidence type="ECO:0008006" key="12">
    <source>
        <dbReference type="Google" id="ProtNLM"/>
    </source>
</evidence>
<comment type="caution">
    <text evidence="10">The sequence shown here is derived from an EMBL/GenBank/DDBJ whole genome shotgun (WGS) entry which is preliminary data.</text>
</comment>
<sequence length="483" mass="50176">MKKTTFLIATLLCSVAANAAVITVNRADDLVTGGDGGCDLREAVNSANLNFALEDCAAGDDDTLDIILIDVDAAIQLQSEIDVIGSVLIGRFGAGPNIEILAAPGSRHFHVNLTDPGDRQFALVSMHLKNGQVAGDGGSVWIESAEQVEIADNVFENNQAEDGAAIYAEGSVVNDLKIMRNQFISNHAIETSANSAGGALFGHNITNGDLLIQQNLFLNNSADLGGAVYLSEGGDTITISQNRFYNNQAASSGGAMYLTELATGQTYDVTRNVFMHNASAQYGGALYGRGGGQLIINVTNSTLAFNTADQGGAITSNGGNIQVYSTTLAHNGALTAGAQAHQFNGGGISFNKSILAYASHQSNCSGHIGAHTDNIDDDGSCGFAAQDGNLVTDPKLSGLIEFENINPDLPQVLPGFLLTADSAGLDFEDDAICWTPPGIDLDEDQQGASRDVDGDGDGQASCDLGAIESATDHDLIHADSFGI</sequence>
<dbReference type="SUPFAM" id="SSF51126">
    <property type="entry name" value="Pectin lyase-like"/>
    <property type="match status" value="1"/>
</dbReference>
<dbReference type="RefSeq" id="WP_077409608.1">
    <property type="nucleotide sequence ID" value="NZ_JBHRTS010000001.1"/>
</dbReference>
<feature type="chain" id="PRO_5046751993" description="CSLREA domain-containing protein" evidence="9">
    <location>
        <begin position="20"/>
        <end position="483"/>
    </location>
</feature>
<dbReference type="PANTHER" id="PTHR11319">
    <property type="entry name" value="G PROTEIN-COUPLED RECEPTOR-RELATED"/>
    <property type="match status" value="1"/>
</dbReference>
<dbReference type="PANTHER" id="PTHR11319:SF35">
    <property type="entry name" value="OUTER MEMBRANE PROTEIN PMPC-RELATED"/>
    <property type="match status" value="1"/>
</dbReference>
<evidence type="ECO:0000256" key="6">
    <source>
        <dbReference type="ARBA" id="ARBA00023136"/>
    </source>
</evidence>
<evidence type="ECO:0000256" key="7">
    <source>
        <dbReference type="ARBA" id="ARBA00023237"/>
    </source>
</evidence>
<keyword evidence="6" id="KW-0472">Membrane</keyword>
<dbReference type="Proteomes" id="UP001595533">
    <property type="component" value="Unassembled WGS sequence"/>
</dbReference>
<evidence type="ECO:0000256" key="1">
    <source>
        <dbReference type="ARBA" id="ARBA00004196"/>
    </source>
</evidence>
<feature type="region of interest" description="Disordered" evidence="8">
    <location>
        <begin position="438"/>
        <end position="459"/>
    </location>
</feature>
<feature type="signal peptide" evidence="9">
    <location>
        <begin position="1"/>
        <end position="19"/>
    </location>
</feature>
<keyword evidence="4" id="KW-0964">Secreted</keyword>
<protein>
    <recommendedName>
        <fullName evidence="12">CSLREA domain-containing protein</fullName>
    </recommendedName>
</protein>
<evidence type="ECO:0000256" key="3">
    <source>
        <dbReference type="ARBA" id="ARBA00004613"/>
    </source>
</evidence>
<dbReference type="InterPro" id="IPR003368">
    <property type="entry name" value="POMP_repeat"/>
</dbReference>
<proteinExistence type="predicted"/>
<evidence type="ECO:0000256" key="4">
    <source>
        <dbReference type="ARBA" id="ARBA00022525"/>
    </source>
</evidence>